<evidence type="ECO:0000313" key="2">
    <source>
        <dbReference type="Proteomes" id="UP000630149"/>
    </source>
</evidence>
<protein>
    <submittedName>
        <fullName evidence="1">Uncharacterized protein</fullName>
    </submittedName>
</protein>
<reference evidence="1" key="2">
    <citation type="submission" date="2020-09" db="EMBL/GenBank/DDBJ databases">
        <authorList>
            <person name="Sun Q."/>
            <person name="Ohkuma M."/>
        </authorList>
    </citation>
    <scope>NUCLEOTIDE SEQUENCE</scope>
    <source>
        <strain evidence="1">JCM 13919</strain>
    </source>
</reference>
<keyword evidence="2" id="KW-1185">Reference proteome</keyword>
<gene>
    <name evidence="1" type="ORF">GCM10007966_08310</name>
</gene>
<dbReference type="AlphaFoldDB" id="A0A917JSB9"/>
<organism evidence="1 2">
    <name type="scientific">Legionella impletisoli</name>
    <dbReference type="NCBI Taxonomy" id="343510"/>
    <lineage>
        <taxon>Bacteria</taxon>
        <taxon>Pseudomonadati</taxon>
        <taxon>Pseudomonadota</taxon>
        <taxon>Gammaproteobacteria</taxon>
        <taxon>Legionellales</taxon>
        <taxon>Legionellaceae</taxon>
        <taxon>Legionella</taxon>
    </lineage>
</organism>
<name>A0A917JSB9_9GAMM</name>
<accession>A0A917JSB9</accession>
<evidence type="ECO:0000313" key="1">
    <source>
        <dbReference type="EMBL" id="GGI82065.1"/>
    </source>
</evidence>
<dbReference type="EMBL" id="BMOB01000003">
    <property type="protein sequence ID" value="GGI82065.1"/>
    <property type="molecule type" value="Genomic_DNA"/>
</dbReference>
<proteinExistence type="predicted"/>
<reference evidence="1" key="1">
    <citation type="journal article" date="2014" name="Int. J. Syst. Evol. Microbiol.">
        <title>Complete genome sequence of Corynebacterium casei LMG S-19264T (=DSM 44701T), isolated from a smear-ripened cheese.</title>
        <authorList>
            <consortium name="US DOE Joint Genome Institute (JGI-PGF)"/>
            <person name="Walter F."/>
            <person name="Albersmeier A."/>
            <person name="Kalinowski J."/>
            <person name="Ruckert C."/>
        </authorList>
    </citation>
    <scope>NUCLEOTIDE SEQUENCE</scope>
    <source>
        <strain evidence="1">JCM 13919</strain>
    </source>
</reference>
<comment type="caution">
    <text evidence="1">The sequence shown here is derived from an EMBL/GenBank/DDBJ whole genome shotgun (WGS) entry which is preliminary data.</text>
</comment>
<dbReference type="Proteomes" id="UP000630149">
    <property type="component" value="Unassembled WGS sequence"/>
</dbReference>
<sequence length="62" mass="7558">MALQTVKNLYSWKQQNNKSAFELGKERCTTFFLEHSKKVNRYNQHIIIYRNNNDFYTFYNGT</sequence>